<dbReference type="NCBIfam" id="NF041504">
    <property type="entry name" value="AccA_sub"/>
    <property type="match status" value="1"/>
</dbReference>
<dbReference type="EC" id="2.1.3.15" evidence="10"/>
<dbReference type="PROSITE" id="PS50989">
    <property type="entry name" value="COA_CT_CTER"/>
    <property type="match status" value="1"/>
</dbReference>
<dbReference type="Pfam" id="PF03255">
    <property type="entry name" value="ACCA"/>
    <property type="match status" value="1"/>
</dbReference>
<organism evidence="12 13">
    <name type="scientific">candidate division WOR-1 bacterium RIFCSPHIGHO2_01_FULL_53_15</name>
    <dbReference type="NCBI Taxonomy" id="1802564"/>
    <lineage>
        <taxon>Bacteria</taxon>
        <taxon>Bacillati</taxon>
        <taxon>Saganbacteria</taxon>
    </lineage>
</organism>
<dbReference type="SUPFAM" id="SSF52096">
    <property type="entry name" value="ClpP/crotonase"/>
    <property type="match status" value="1"/>
</dbReference>
<evidence type="ECO:0000256" key="5">
    <source>
        <dbReference type="ARBA" id="ARBA00022832"/>
    </source>
</evidence>
<evidence type="ECO:0000256" key="8">
    <source>
        <dbReference type="ARBA" id="ARBA00023160"/>
    </source>
</evidence>
<evidence type="ECO:0000313" key="13">
    <source>
        <dbReference type="Proteomes" id="UP000178724"/>
    </source>
</evidence>
<dbReference type="NCBIfam" id="TIGR00513">
    <property type="entry name" value="accA"/>
    <property type="match status" value="1"/>
</dbReference>
<comment type="pathway">
    <text evidence="1 10">Lipid metabolism; malonyl-CoA biosynthesis; malonyl-CoA from acetyl-CoA: step 1/1.</text>
</comment>
<dbReference type="PANTHER" id="PTHR42853:SF3">
    <property type="entry name" value="ACETYL-COENZYME A CARBOXYLASE CARBOXYL TRANSFERASE SUBUNIT ALPHA, CHLOROPLASTIC"/>
    <property type="match status" value="1"/>
</dbReference>
<dbReference type="EMBL" id="METM01000011">
    <property type="protein sequence ID" value="OGB90354.1"/>
    <property type="molecule type" value="Genomic_DNA"/>
</dbReference>
<keyword evidence="3 10" id="KW-0808">Transferase</keyword>
<keyword evidence="10" id="KW-0963">Cytoplasm</keyword>
<dbReference type="PRINTS" id="PR01069">
    <property type="entry name" value="ACCCTRFRASEA"/>
</dbReference>
<dbReference type="GO" id="GO:0009317">
    <property type="term" value="C:acetyl-CoA carboxylase complex"/>
    <property type="evidence" value="ECO:0007669"/>
    <property type="project" value="InterPro"/>
</dbReference>
<dbReference type="GO" id="GO:0003989">
    <property type="term" value="F:acetyl-CoA carboxylase activity"/>
    <property type="evidence" value="ECO:0007669"/>
    <property type="project" value="InterPro"/>
</dbReference>
<comment type="subunit">
    <text evidence="10">Acetyl-CoA carboxylase is a heterohexamer composed of biotin carboxyl carrier protein (AccB), biotin carboxylase (AccC) and two subunits each of ACCase subunit alpha (AccA) and ACCase subunit beta (AccD).</text>
</comment>
<dbReference type="GO" id="GO:0016743">
    <property type="term" value="F:carboxyl- or carbamoyltransferase activity"/>
    <property type="evidence" value="ECO:0007669"/>
    <property type="project" value="UniProtKB-UniRule"/>
</dbReference>
<keyword evidence="5 10" id="KW-0276">Fatty acid metabolism</keyword>
<dbReference type="InterPro" id="IPR011763">
    <property type="entry name" value="COA_CT_C"/>
</dbReference>
<dbReference type="Gene3D" id="3.90.226.10">
    <property type="entry name" value="2-enoyl-CoA Hydratase, Chain A, domain 1"/>
    <property type="match status" value="1"/>
</dbReference>
<gene>
    <name evidence="10" type="primary">accA</name>
    <name evidence="12" type="ORF">A2625_05570</name>
</gene>
<dbReference type="HAMAP" id="MF_00823">
    <property type="entry name" value="AcetylCoA_CT_alpha"/>
    <property type="match status" value="1"/>
</dbReference>
<comment type="subcellular location">
    <subcellularLocation>
        <location evidence="10">Cytoplasm</location>
    </subcellularLocation>
</comment>
<evidence type="ECO:0000313" key="12">
    <source>
        <dbReference type="EMBL" id="OGB90354.1"/>
    </source>
</evidence>
<dbReference type="UniPathway" id="UPA00655">
    <property type="reaction ID" value="UER00711"/>
</dbReference>
<evidence type="ECO:0000256" key="10">
    <source>
        <dbReference type="HAMAP-Rule" id="MF_00823"/>
    </source>
</evidence>
<comment type="function">
    <text evidence="10">Component of the acetyl coenzyme A carboxylase (ACC) complex. First, biotin carboxylase catalyzes the carboxylation of biotin on its carrier protein (BCCP) and then the CO(2) group is transferred by the carboxyltransferase to acetyl-CoA to form malonyl-CoA.</text>
</comment>
<evidence type="ECO:0000256" key="9">
    <source>
        <dbReference type="ARBA" id="ARBA00049152"/>
    </source>
</evidence>
<evidence type="ECO:0000256" key="1">
    <source>
        <dbReference type="ARBA" id="ARBA00004956"/>
    </source>
</evidence>
<dbReference type="InterPro" id="IPR001095">
    <property type="entry name" value="Acetyl_CoA_COase_a_su"/>
</dbReference>
<comment type="caution">
    <text evidence="12">The sequence shown here is derived from an EMBL/GenBank/DDBJ whole genome shotgun (WGS) entry which is preliminary data.</text>
</comment>
<keyword evidence="7 10" id="KW-0443">Lipid metabolism</keyword>
<accession>A0A1F4Q354</accession>
<evidence type="ECO:0000256" key="3">
    <source>
        <dbReference type="ARBA" id="ARBA00022679"/>
    </source>
</evidence>
<keyword evidence="8 10" id="KW-0275">Fatty acid biosynthesis</keyword>
<dbReference type="GO" id="GO:2001295">
    <property type="term" value="P:malonyl-CoA biosynthetic process"/>
    <property type="evidence" value="ECO:0007669"/>
    <property type="project" value="UniProtKB-UniRule"/>
</dbReference>
<reference evidence="12 13" key="1">
    <citation type="journal article" date="2016" name="Nat. Commun.">
        <title>Thousands of microbial genomes shed light on interconnected biogeochemical processes in an aquifer system.</title>
        <authorList>
            <person name="Anantharaman K."/>
            <person name="Brown C.T."/>
            <person name="Hug L.A."/>
            <person name="Sharon I."/>
            <person name="Castelle C.J."/>
            <person name="Probst A.J."/>
            <person name="Thomas B.C."/>
            <person name="Singh A."/>
            <person name="Wilkins M.J."/>
            <person name="Karaoz U."/>
            <person name="Brodie E.L."/>
            <person name="Williams K.H."/>
            <person name="Hubbard S.S."/>
            <person name="Banfield J.F."/>
        </authorList>
    </citation>
    <scope>NUCLEOTIDE SEQUENCE [LARGE SCALE GENOMIC DNA]</scope>
</reference>
<evidence type="ECO:0000256" key="4">
    <source>
        <dbReference type="ARBA" id="ARBA00022741"/>
    </source>
</evidence>
<feature type="domain" description="CoA carboxyltransferase C-terminal" evidence="11">
    <location>
        <begin position="47"/>
        <end position="301"/>
    </location>
</feature>
<keyword evidence="4 10" id="KW-0547">Nucleotide-binding</keyword>
<evidence type="ECO:0000256" key="6">
    <source>
        <dbReference type="ARBA" id="ARBA00022840"/>
    </source>
</evidence>
<evidence type="ECO:0000259" key="11">
    <source>
        <dbReference type="PROSITE" id="PS50989"/>
    </source>
</evidence>
<comment type="similarity">
    <text evidence="10">Belongs to the AccA family.</text>
</comment>
<dbReference type="NCBIfam" id="NF004344">
    <property type="entry name" value="PRK05724.1"/>
    <property type="match status" value="1"/>
</dbReference>
<dbReference type="AlphaFoldDB" id="A0A1F4Q354"/>
<dbReference type="PANTHER" id="PTHR42853">
    <property type="entry name" value="ACETYL-COENZYME A CARBOXYLASE CARBOXYL TRANSFERASE SUBUNIT ALPHA"/>
    <property type="match status" value="1"/>
</dbReference>
<comment type="catalytic activity">
    <reaction evidence="9 10">
        <text>N(6)-carboxybiotinyl-L-lysyl-[protein] + acetyl-CoA = N(6)-biotinyl-L-lysyl-[protein] + malonyl-CoA</text>
        <dbReference type="Rhea" id="RHEA:54728"/>
        <dbReference type="Rhea" id="RHEA-COMP:10505"/>
        <dbReference type="Rhea" id="RHEA-COMP:10506"/>
        <dbReference type="ChEBI" id="CHEBI:57288"/>
        <dbReference type="ChEBI" id="CHEBI:57384"/>
        <dbReference type="ChEBI" id="CHEBI:83144"/>
        <dbReference type="ChEBI" id="CHEBI:83145"/>
        <dbReference type="EC" id="2.1.3.15"/>
    </reaction>
</comment>
<evidence type="ECO:0000256" key="2">
    <source>
        <dbReference type="ARBA" id="ARBA00022516"/>
    </source>
</evidence>
<dbReference type="InterPro" id="IPR029045">
    <property type="entry name" value="ClpP/crotonase-like_dom_sf"/>
</dbReference>
<sequence>MAKAEQKNNTRRLLPFEKPLEELYEKLDKLKTIGSAGKMDMSEEIRLLEKRIEATRQQIFAKLNPIQVVQVARFIQRPTTLEYVSMIFDDFLELHGDRNFSDDPAMIAGVAKLEGRSVVVLGHQKGHSTKEYLARNLGMANPEGYRKALRIMRLAERYNKPIISFIDTPGAYPGLGAEERGQAEAIAKNLREMAELTVPFISIITGEGGSGGALGIAMGNRVLMMEFSIYSVISPEGCASILFRDATRASDAAVAMKITSKDLLELNVIDEIIKEPVGGAHNDPDLAAKNMKAAILRNLEPLLPLSHHELIADRYNKYRKMGIYNEG</sequence>
<evidence type="ECO:0000256" key="7">
    <source>
        <dbReference type="ARBA" id="ARBA00023098"/>
    </source>
</evidence>
<dbReference type="GO" id="GO:0005524">
    <property type="term" value="F:ATP binding"/>
    <property type="evidence" value="ECO:0007669"/>
    <property type="project" value="UniProtKB-KW"/>
</dbReference>
<keyword evidence="2 10" id="KW-0444">Lipid biosynthesis</keyword>
<keyword evidence="6 10" id="KW-0067">ATP-binding</keyword>
<dbReference type="Proteomes" id="UP000178724">
    <property type="component" value="Unassembled WGS sequence"/>
</dbReference>
<proteinExistence type="inferred from homology"/>
<name>A0A1F4Q354_UNCSA</name>
<dbReference type="GO" id="GO:0006633">
    <property type="term" value="P:fatty acid biosynthetic process"/>
    <property type="evidence" value="ECO:0007669"/>
    <property type="project" value="UniProtKB-KW"/>
</dbReference>
<protein>
    <recommendedName>
        <fullName evidence="10">Acetyl-coenzyme A carboxylase carboxyl transferase subunit alpha</fullName>
        <shortName evidence="10">ACCase subunit alpha</shortName>
        <shortName evidence="10">Acetyl-CoA carboxylase carboxyltransferase subunit alpha</shortName>
        <ecNumber evidence="10">2.1.3.15</ecNumber>
    </recommendedName>
</protein>